<evidence type="ECO:0000313" key="2">
    <source>
        <dbReference type="Proteomes" id="UP000235653"/>
    </source>
</evidence>
<sequence>MVSMYCGEIHRSKELCNECQELTNYAMERLDKCPFGEGKTVCSLCEVHCHKPEMRRKIRDAMRYAGPRMISRHPLLAINHLIHKRRKKPVPQS</sequence>
<name>A0A2P5P6A3_9CHLR</name>
<organism evidence="1 2">
    <name type="scientific">Dehalogenimonas etheniformans</name>
    <dbReference type="NCBI Taxonomy" id="1536648"/>
    <lineage>
        <taxon>Bacteria</taxon>
        <taxon>Bacillati</taxon>
        <taxon>Chloroflexota</taxon>
        <taxon>Dehalococcoidia</taxon>
        <taxon>Dehalococcoidales</taxon>
        <taxon>Dehalococcoidaceae</taxon>
        <taxon>Dehalogenimonas</taxon>
    </lineage>
</organism>
<dbReference type="Pfam" id="PF11756">
    <property type="entry name" value="YgbA_NO"/>
    <property type="match status" value="1"/>
</dbReference>
<proteinExistence type="predicted"/>
<gene>
    <name evidence="1" type="ORF">JP09_007595</name>
</gene>
<dbReference type="InterPro" id="IPR020483">
    <property type="entry name" value="Uncharacterised_YgbA"/>
</dbReference>
<dbReference type="AlphaFoldDB" id="A0A2P5P6A3"/>
<evidence type="ECO:0000313" key="1">
    <source>
        <dbReference type="EMBL" id="PPD57817.1"/>
    </source>
</evidence>
<reference evidence="1 2" key="1">
    <citation type="journal article" date="2017" name="ISME J.">
        <title>Grape pomace compost harbors organohalide-respiring Dehalogenimonas species with novel reductive dehalogenase genes.</title>
        <authorList>
            <person name="Yang Y."/>
            <person name="Higgins S.A."/>
            <person name="Yan J."/>
            <person name="Simsir B."/>
            <person name="Chourey K."/>
            <person name="Iyer R."/>
            <person name="Hettich R.L."/>
            <person name="Baldwin B."/>
            <person name="Ogles D.M."/>
            <person name="Loffler F.E."/>
        </authorList>
    </citation>
    <scope>NUCLEOTIDE SEQUENCE [LARGE SCALE GENOMIC DNA]</scope>
    <source>
        <strain evidence="1 2">GP</strain>
    </source>
</reference>
<dbReference type="OrthoDB" id="164329at2"/>
<dbReference type="NCBIfam" id="NF007714">
    <property type="entry name" value="PRK10410.1-2"/>
    <property type="match status" value="1"/>
</dbReference>
<comment type="caution">
    <text evidence="1">The sequence shown here is derived from an EMBL/GenBank/DDBJ whole genome shotgun (WGS) entry which is preliminary data.</text>
</comment>
<protein>
    <submittedName>
        <fullName evidence="1">Nitrous oxide-stimulated promoter family protein</fullName>
    </submittedName>
</protein>
<keyword evidence="2" id="KW-1185">Reference proteome</keyword>
<dbReference type="EMBL" id="JQAN02000011">
    <property type="protein sequence ID" value="PPD57817.1"/>
    <property type="molecule type" value="Genomic_DNA"/>
</dbReference>
<dbReference type="Proteomes" id="UP000235653">
    <property type="component" value="Unassembled WGS sequence"/>
</dbReference>
<accession>A0A2P5P6A3</accession>